<feature type="transmembrane region" description="Helical" evidence="1">
    <location>
        <begin position="12"/>
        <end position="33"/>
    </location>
</feature>
<proteinExistence type="predicted"/>
<keyword evidence="1" id="KW-1133">Transmembrane helix</keyword>
<reference evidence="2" key="1">
    <citation type="submission" date="2015-07" db="EMBL/GenBank/DDBJ databases">
        <title>MeaNS - Measles Nucleotide Surveillance Program.</title>
        <authorList>
            <person name="Tran T."/>
            <person name="Druce J."/>
        </authorList>
    </citation>
    <scope>NUCLEOTIDE SEQUENCE</scope>
    <source>
        <strain evidence="2">UCB-OBI-ISO-001</strain>
        <tissue evidence="2">Gonad</tissue>
    </source>
</reference>
<name>A0A0L8HPU1_OCTBM</name>
<evidence type="ECO:0000313" key="2">
    <source>
        <dbReference type="EMBL" id="KOF91246.1"/>
    </source>
</evidence>
<keyword evidence="1" id="KW-0812">Transmembrane</keyword>
<protein>
    <submittedName>
        <fullName evidence="2">Uncharacterized protein</fullName>
    </submittedName>
</protein>
<organism evidence="2">
    <name type="scientific">Octopus bimaculoides</name>
    <name type="common">California two-spotted octopus</name>
    <dbReference type="NCBI Taxonomy" id="37653"/>
    <lineage>
        <taxon>Eukaryota</taxon>
        <taxon>Metazoa</taxon>
        <taxon>Spiralia</taxon>
        <taxon>Lophotrochozoa</taxon>
        <taxon>Mollusca</taxon>
        <taxon>Cephalopoda</taxon>
        <taxon>Coleoidea</taxon>
        <taxon>Octopodiformes</taxon>
        <taxon>Octopoda</taxon>
        <taxon>Incirrata</taxon>
        <taxon>Octopodidae</taxon>
        <taxon>Octopus</taxon>
    </lineage>
</organism>
<accession>A0A0L8HPU1</accession>
<sequence length="107" mass="12696">MQTNNTHLVEHTCLIFFFSVVIHFLHSIPLFHYHAKLHFIQPSYNLPFTWIENPLVISRNDNALNFFSTSFLLCLLCFQNTHIQCLLDLRSNRSYETIFSKPSEHLK</sequence>
<keyword evidence="1" id="KW-0472">Membrane</keyword>
<dbReference type="EMBL" id="KQ417585">
    <property type="protein sequence ID" value="KOF91246.1"/>
    <property type="molecule type" value="Genomic_DNA"/>
</dbReference>
<gene>
    <name evidence="2" type="ORF">OCBIM_22009355mg</name>
</gene>
<dbReference type="AlphaFoldDB" id="A0A0L8HPU1"/>
<evidence type="ECO:0000256" key="1">
    <source>
        <dbReference type="SAM" id="Phobius"/>
    </source>
</evidence>